<sequence length="107" mass="11244">MALTFTSASPQDSTIAKVNLGGLHMHLPASNLAVHSLTPQYVRCDVGGRGMASLRCTFGLSGKDQSSFHIATLFSTGIESKTGGAFASFSHTQSFTTRKSHPPSFPG</sequence>
<gene>
    <name evidence="1" type="ORF">B296_00031279</name>
</gene>
<dbReference type="AlphaFoldDB" id="A0A426XHS6"/>
<accession>A0A426XHS6</accession>
<protein>
    <submittedName>
        <fullName evidence="1">Uncharacterized protein</fullName>
    </submittedName>
</protein>
<organism evidence="1 2">
    <name type="scientific">Ensete ventricosum</name>
    <name type="common">Abyssinian banana</name>
    <name type="synonym">Musa ensete</name>
    <dbReference type="NCBI Taxonomy" id="4639"/>
    <lineage>
        <taxon>Eukaryota</taxon>
        <taxon>Viridiplantae</taxon>
        <taxon>Streptophyta</taxon>
        <taxon>Embryophyta</taxon>
        <taxon>Tracheophyta</taxon>
        <taxon>Spermatophyta</taxon>
        <taxon>Magnoliopsida</taxon>
        <taxon>Liliopsida</taxon>
        <taxon>Zingiberales</taxon>
        <taxon>Musaceae</taxon>
        <taxon>Ensete</taxon>
    </lineage>
</organism>
<proteinExistence type="predicted"/>
<reference evidence="1 2" key="1">
    <citation type="journal article" date="2014" name="Agronomy (Basel)">
        <title>A Draft Genome Sequence for Ensete ventricosum, the Drought-Tolerant Tree Against Hunger.</title>
        <authorList>
            <person name="Harrison J."/>
            <person name="Moore K.A."/>
            <person name="Paszkiewicz K."/>
            <person name="Jones T."/>
            <person name="Grant M."/>
            <person name="Ambacheew D."/>
            <person name="Muzemil S."/>
            <person name="Studholme D.J."/>
        </authorList>
    </citation>
    <scope>NUCLEOTIDE SEQUENCE [LARGE SCALE GENOMIC DNA]</scope>
</reference>
<dbReference type="Proteomes" id="UP000287651">
    <property type="component" value="Unassembled WGS sequence"/>
</dbReference>
<comment type="caution">
    <text evidence="1">The sequence shown here is derived from an EMBL/GenBank/DDBJ whole genome shotgun (WGS) entry which is preliminary data.</text>
</comment>
<evidence type="ECO:0000313" key="2">
    <source>
        <dbReference type="Proteomes" id="UP000287651"/>
    </source>
</evidence>
<evidence type="ECO:0000313" key="1">
    <source>
        <dbReference type="EMBL" id="RRT38990.1"/>
    </source>
</evidence>
<name>A0A426XHS6_ENSVE</name>
<dbReference type="EMBL" id="AMZH03020623">
    <property type="protein sequence ID" value="RRT38990.1"/>
    <property type="molecule type" value="Genomic_DNA"/>
</dbReference>